<feature type="domain" description="UspA" evidence="2">
    <location>
        <begin position="7"/>
        <end position="143"/>
    </location>
</feature>
<evidence type="ECO:0000259" key="2">
    <source>
        <dbReference type="Pfam" id="PF00582"/>
    </source>
</evidence>
<dbReference type="Proteomes" id="UP001056535">
    <property type="component" value="Chromosome"/>
</dbReference>
<evidence type="ECO:0000256" key="1">
    <source>
        <dbReference type="ARBA" id="ARBA00008791"/>
    </source>
</evidence>
<dbReference type="Pfam" id="PF00582">
    <property type="entry name" value="Usp"/>
    <property type="match status" value="2"/>
</dbReference>
<feature type="domain" description="UspA" evidence="2">
    <location>
        <begin position="154"/>
        <end position="296"/>
    </location>
</feature>
<dbReference type="Gene3D" id="3.40.50.620">
    <property type="entry name" value="HUPs"/>
    <property type="match status" value="2"/>
</dbReference>
<keyword evidence="4" id="KW-1185">Reference proteome</keyword>
<name>A0ABY4YF07_9MICO</name>
<evidence type="ECO:0000313" key="3">
    <source>
        <dbReference type="EMBL" id="USQ75308.1"/>
    </source>
</evidence>
<sequence length="296" mass="31361">MSKVDARPVVVGYDGSERAGKAVEWAAQLAQHQGEPLVVLHAADRIRYTHDAGVGLWTPAQAHASALAIAERGVEIARETAPDLEVTAKSSLASAAAAMEEISLEARLIVVGNSGRGRVSGILLGSTAYHVVSLARCPVVIVPPCTLHVPGPEHKITVATDGSPSGTRAVHHAVATAQRYDAPLQILMAWERPYQDNRGTPPEGYASMAQAVKLRSEVAHRVTDEAKEEALHEAPDLTVTTLVREGRPEEVLANASKDSAALLLGARGRSELTSLLLGSTSRAVLHHAKCPVQIIR</sequence>
<dbReference type="RefSeq" id="WP_252619590.1">
    <property type="nucleotide sequence ID" value="NZ_CP099490.1"/>
</dbReference>
<dbReference type="InterPro" id="IPR006015">
    <property type="entry name" value="Universal_stress_UspA"/>
</dbReference>
<dbReference type="SUPFAM" id="SSF52402">
    <property type="entry name" value="Adenine nucleotide alpha hydrolases-like"/>
    <property type="match status" value="2"/>
</dbReference>
<protein>
    <submittedName>
        <fullName evidence="3">Universal stress protein</fullName>
    </submittedName>
</protein>
<dbReference type="PANTHER" id="PTHR46268">
    <property type="entry name" value="STRESS RESPONSE PROTEIN NHAX"/>
    <property type="match status" value="1"/>
</dbReference>
<dbReference type="EMBL" id="CP099490">
    <property type="protein sequence ID" value="USQ75308.1"/>
    <property type="molecule type" value="Genomic_DNA"/>
</dbReference>
<dbReference type="PANTHER" id="PTHR46268:SF6">
    <property type="entry name" value="UNIVERSAL STRESS PROTEIN UP12"/>
    <property type="match status" value="1"/>
</dbReference>
<comment type="similarity">
    <text evidence="1">Belongs to the universal stress protein A family.</text>
</comment>
<dbReference type="CDD" id="cd00293">
    <property type="entry name" value="USP-like"/>
    <property type="match status" value="1"/>
</dbReference>
<dbReference type="InterPro" id="IPR006016">
    <property type="entry name" value="UspA"/>
</dbReference>
<gene>
    <name evidence="3" type="ORF">NF557_11830</name>
</gene>
<dbReference type="PRINTS" id="PR01438">
    <property type="entry name" value="UNVRSLSTRESS"/>
</dbReference>
<accession>A0ABY4YF07</accession>
<proteinExistence type="inferred from homology"/>
<evidence type="ECO:0000313" key="4">
    <source>
        <dbReference type="Proteomes" id="UP001056535"/>
    </source>
</evidence>
<organism evidence="3 4">
    <name type="scientific">Ornithinimicrobium cryptoxanthini</name>
    <dbReference type="NCBI Taxonomy" id="2934161"/>
    <lineage>
        <taxon>Bacteria</taxon>
        <taxon>Bacillati</taxon>
        <taxon>Actinomycetota</taxon>
        <taxon>Actinomycetes</taxon>
        <taxon>Micrococcales</taxon>
        <taxon>Ornithinimicrobiaceae</taxon>
        <taxon>Ornithinimicrobium</taxon>
    </lineage>
</organism>
<dbReference type="InterPro" id="IPR014729">
    <property type="entry name" value="Rossmann-like_a/b/a_fold"/>
</dbReference>
<reference evidence="3" key="1">
    <citation type="submission" date="2022-06" db="EMBL/GenBank/DDBJ databases">
        <title>Ornithinimicrobium JY.X270.</title>
        <authorList>
            <person name="Huang Y."/>
        </authorList>
    </citation>
    <scope>NUCLEOTIDE SEQUENCE</scope>
    <source>
        <strain evidence="3">JY.X270</strain>
    </source>
</reference>